<comment type="caution">
    <text evidence="1">The sequence shown here is derived from an EMBL/GenBank/DDBJ whole genome shotgun (WGS) entry which is preliminary data.</text>
</comment>
<dbReference type="RefSeq" id="WP_123890367.1">
    <property type="nucleotide sequence ID" value="NZ_RKKU01000018.1"/>
</dbReference>
<name>A0ABX9XFU2_9PSED</name>
<protein>
    <submittedName>
        <fullName evidence="1">Uncharacterized protein</fullName>
    </submittedName>
</protein>
<keyword evidence="2" id="KW-1185">Reference proteome</keyword>
<accession>A0ABX9XFU2</accession>
<organism evidence="1 2">
    <name type="scientific">Pseudomonas neustonica</name>
    <dbReference type="NCBI Taxonomy" id="2487346"/>
    <lineage>
        <taxon>Bacteria</taxon>
        <taxon>Pseudomonadati</taxon>
        <taxon>Pseudomonadota</taxon>
        <taxon>Gammaproteobacteria</taxon>
        <taxon>Pseudomonadales</taxon>
        <taxon>Pseudomonadaceae</taxon>
        <taxon>Pseudomonas</taxon>
    </lineage>
</organism>
<reference evidence="1 2" key="1">
    <citation type="submission" date="2018-11" db="EMBL/GenBank/DDBJ databases">
        <authorList>
            <person name="Jang G.I."/>
            <person name="Hwang C.Y."/>
        </authorList>
    </citation>
    <scope>NUCLEOTIDE SEQUENCE [LARGE SCALE GENOMIC DNA]</scope>
    <source>
        <strain evidence="1 2">SSM26</strain>
    </source>
</reference>
<gene>
    <name evidence="1" type="ORF">EF096_13875</name>
</gene>
<proteinExistence type="predicted"/>
<sequence>MATVNPWKRFIGLLPGGERTVGTVAGINTSAGTTTLTLRNGVAVMVQGTSVGVGQKAFVVDGKITGQAPNLPQYDVEV</sequence>
<evidence type="ECO:0000313" key="1">
    <source>
        <dbReference type="EMBL" id="ROZ82972.1"/>
    </source>
</evidence>
<evidence type="ECO:0000313" key="2">
    <source>
        <dbReference type="Proteomes" id="UP000275199"/>
    </source>
</evidence>
<dbReference type="Proteomes" id="UP000275199">
    <property type="component" value="Unassembled WGS sequence"/>
</dbReference>
<dbReference type="EMBL" id="RKKU01000018">
    <property type="protein sequence ID" value="ROZ82972.1"/>
    <property type="molecule type" value="Genomic_DNA"/>
</dbReference>